<accession>A0A2T2N8X9</accession>
<name>A0A2T2N8X9_CORCC</name>
<sequence>MSKSTIVCVPGAWHTPEIYAKVLGLLEGHGYPTVGLPLASVGAAPAHTSFDGDVKGIRDCLAKLVDDEGKDVVLVTHSYSGMPGAEAPVGLGKKERQAAGSKGGVIRLVFIMAFAMPEGFQPTAGGAQFPDWMKVDMENGVVTVPAEDAKKLFYNDISSDEGDEWASKLRHQSLGIYTSTTTYAAWRHIPSTFVVGTQDKTTFTPEVVGFIINTARSIEPTAFDVVEKCDGGHCLMISRPEWLADVLRRAAGESF</sequence>
<dbReference type="InterPro" id="IPR000073">
    <property type="entry name" value="AB_hydrolase_1"/>
</dbReference>
<keyword evidence="2" id="KW-0378">Hydrolase</keyword>
<proteinExistence type="predicted"/>
<evidence type="ECO:0000313" key="3">
    <source>
        <dbReference type="Proteomes" id="UP000240883"/>
    </source>
</evidence>
<dbReference type="PANTHER" id="PTHR37017">
    <property type="entry name" value="AB HYDROLASE-1 DOMAIN-CONTAINING PROTEIN-RELATED"/>
    <property type="match status" value="1"/>
</dbReference>
<dbReference type="InterPro" id="IPR052897">
    <property type="entry name" value="Sec-Metab_Biosynth_Hydrolase"/>
</dbReference>
<dbReference type="EMBL" id="KZ678143">
    <property type="protein sequence ID" value="PSN61863.1"/>
    <property type="molecule type" value="Genomic_DNA"/>
</dbReference>
<dbReference type="OrthoDB" id="1263307at2759"/>
<dbReference type="GO" id="GO:0016787">
    <property type="term" value="F:hydrolase activity"/>
    <property type="evidence" value="ECO:0007669"/>
    <property type="project" value="UniProtKB-KW"/>
</dbReference>
<protein>
    <submittedName>
        <fullName evidence="2">Alpha/beta-hydrolase</fullName>
    </submittedName>
</protein>
<keyword evidence="3" id="KW-1185">Reference proteome</keyword>
<evidence type="ECO:0000259" key="1">
    <source>
        <dbReference type="Pfam" id="PF12697"/>
    </source>
</evidence>
<dbReference type="STRING" id="1448308.A0A2T2N8X9"/>
<dbReference type="AlphaFoldDB" id="A0A2T2N8X9"/>
<feature type="domain" description="AB hydrolase-1" evidence="1">
    <location>
        <begin position="6"/>
        <end position="246"/>
    </location>
</feature>
<evidence type="ECO:0000313" key="2">
    <source>
        <dbReference type="EMBL" id="PSN61863.1"/>
    </source>
</evidence>
<organism evidence="2 3">
    <name type="scientific">Corynespora cassiicola Philippines</name>
    <dbReference type="NCBI Taxonomy" id="1448308"/>
    <lineage>
        <taxon>Eukaryota</taxon>
        <taxon>Fungi</taxon>
        <taxon>Dikarya</taxon>
        <taxon>Ascomycota</taxon>
        <taxon>Pezizomycotina</taxon>
        <taxon>Dothideomycetes</taxon>
        <taxon>Pleosporomycetidae</taxon>
        <taxon>Pleosporales</taxon>
        <taxon>Corynesporascaceae</taxon>
        <taxon>Corynespora</taxon>
    </lineage>
</organism>
<reference evidence="2 3" key="1">
    <citation type="journal article" date="2018" name="Front. Microbiol.">
        <title>Genome-Wide Analysis of Corynespora cassiicola Leaf Fall Disease Putative Effectors.</title>
        <authorList>
            <person name="Lopez D."/>
            <person name="Ribeiro S."/>
            <person name="Label P."/>
            <person name="Fumanal B."/>
            <person name="Venisse J.S."/>
            <person name="Kohler A."/>
            <person name="de Oliveira R.R."/>
            <person name="Labutti K."/>
            <person name="Lipzen A."/>
            <person name="Lail K."/>
            <person name="Bauer D."/>
            <person name="Ohm R.A."/>
            <person name="Barry K.W."/>
            <person name="Spatafora J."/>
            <person name="Grigoriev I.V."/>
            <person name="Martin F.M."/>
            <person name="Pujade-Renaud V."/>
        </authorList>
    </citation>
    <scope>NUCLEOTIDE SEQUENCE [LARGE SCALE GENOMIC DNA]</scope>
    <source>
        <strain evidence="2 3">Philippines</strain>
    </source>
</reference>
<dbReference type="Proteomes" id="UP000240883">
    <property type="component" value="Unassembled WGS sequence"/>
</dbReference>
<dbReference type="Pfam" id="PF12697">
    <property type="entry name" value="Abhydrolase_6"/>
    <property type="match status" value="1"/>
</dbReference>
<dbReference type="SUPFAM" id="SSF53474">
    <property type="entry name" value="alpha/beta-Hydrolases"/>
    <property type="match status" value="1"/>
</dbReference>
<dbReference type="Gene3D" id="3.40.50.1820">
    <property type="entry name" value="alpha/beta hydrolase"/>
    <property type="match status" value="1"/>
</dbReference>
<gene>
    <name evidence="2" type="ORF">BS50DRAFT_613466</name>
</gene>
<dbReference type="InterPro" id="IPR029058">
    <property type="entry name" value="AB_hydrolase_fold"/>
</dbReference>
<dbReference type="PANTHER" id="PTHR37017:SF11">
    <property type="entry name" value="ESTERASE_LIPASE_THIOESTERASE DOMAIN-CONTAINING PROTEIN"/>
    <property type="match status" value="1"/>
</dbReference>